<dbReference type="InterPro" id="IPR036390">
    <property type="entry name" value="WH_DNA-bd_sf"/>
</dbReference>
<dbReference type="PROSITE" id="PS51197">
    <property type="entry name" value="HTH_RRF2_2"/>
    <property type="match status" value="1"/>
</dbReference>
<dbReference type="Pfam" id="PF02082">
    <property type="entry name" value="Rrf2"/>
    <property type="match status" value="1"/>
</dbReference>
<dbReference type="PANTHER" id="PTHR33221:SF15">
    <property type="entry name" value="HTH-TYPE TRANSCRIPTIONAL REGULATOR YWGB-RELATED"/>
    <property type="match status" value="1"/>
</dbReference>
<keyword evidence="2" id="KW-1185">Reference proteome</keyword>
<dbReference type="NCBIfam" id="TIGR00738">
    <property type="entry name" value="rrf2_super"/>
    <property type="match status" value="1"/>
</dbReference>
<dbReference type="InterPro" id="IPR000944">
    <property type="entry name" value="Tscrpt_reg_Rrf2"/>
</dbReference>
<name>A0A1U7PRL1_9FLAO</name>
<sequence length="145" mass="16172">MLIFSNTCQYAIKACIVLATERKKIGIIDISEQIGTPTYFTSKILQQLTKKQLISSGKGKGGGFFLTDEQFENLTIKDIYENFEGKEVFTSCLLGLKQCNGVNPCPIHHLAVAVKEKVLIMFEYKIKDLKDLGSVMQMMGVPSDL</sequence>
<gene>
    <name evidence="1" type="ORF">SAMN05660493_00206</name>
</gene>
<evidence type="ECO:0000313" key="1">
    <source>
        <dbReference type="EMBL" id="SIT95559.1"/>
    </source>
</evidence>
<dbReference type="AlphaFoldDB" id="A0A1U7PRL1"/>
<proteinExistence type="predicted"/>
<dbReference type="GO" id="GO:0005829">
    <property type="term" value="C:cytosol"/>
    <property type="evidence" value="ECO:0007669"/>
    <property type="project" value="TreeGrafter"/>
</dbReference>
<dbReference type="GO" id="GO:0003700">
    <property type="term" value="F:DNA-binding transcription factor activity"/>
    <property type="evidence" value="ECO:0007669"/>
    <property type="project" value="TreeGrafter"/>
</dbReference>
<dbReference type="STRING" id="1121284.SAMN05660493_00206"/>
<dbReference type="Gene3D" id="1.10.10.10">
    <property type="entry name" value="Winged helix-like DNA-binding domain superfamily/Winged helix DNA-binding domain"/>
    <property type="match status" value="1"/>
</dbReference>
<organism evidence="1 2">
    <name type="scientific">Epilithonimonas bovis DSM 19482</name>
    <dbReference type="NCBI Taxonomy" id="1121284"/>
    <lineage>
        <taxon>Bacteria</taxon>
        <taxon>Pseudomonadati</taxon>
        <taxon>Bacteroidota</taxon>
        <taxon>Flavobacteriia</taxon>
        <taxon>Flavobacteriales</taxon>
        <taxon>Weeksellaceae</taxon>
        <taxon>Chryseobacterium group</taxon>
        <taxon>Epilithonimonas</taxon>
    </lineage>
</organism>
<dbReference type="RefSeq" id="WP_084173842.1">
    <property type="nucleotide sequence ID" value="NZ_FTPU01000002.1"/>
</dbReference>
<dbReference type="EMBL" id="FTPU01000002">
    <property type="protein sequence ID" value="SIT95559.1"/>
    <property type="molecule type" value="Genomic_DNA"/>
</dbReference>
<dbReference type="InterPro" id="IPR036388">
    <property type="entry name" value="WH-like_DNA-bd_sf"/>
</dbReference>
<dbReference type="Proteomes" id="UP000187261">
    <property type="component" value="Unassembled WGS sequence"/>
</dbReference>
<reference evidence="2" key="1">
    <citation type="submission" date="2016-10" db="EMBL/GenBank/DDBJ databases">
        <authorList>
            <person name="Varghese N."/>
            <person name="Submissions S."/>
        </authorList>
    </citation>
    <scope>NUCLEOTIDE SEQUENCE [LARGE SCALE GENOMIC DNA]</scope>
    <source>
        <strain evidence="2">DSM 19482</strain>
    </source>
</reference>
<dbReference type="PANTHER" id="PTHR33221">
    <property type="entry name" value="WINGED HELIX-TURN-HELIX TRANSCRIPTIONAL REGULATOR, RRF2 FAMILY"/>
    <property type="match status" value="1"/>
</dbReference>
<accession>A0A1U7PRL1</accession>
<dbReference type="SUPFAM" id="SSF46785">
    <property type="entry name" value="Winged helix' DNA-binding domain"/>
    <property type="match status" value="1"/>
</dbReference>
<protein>
    <submittedName>
        <fullName evidence="1">Transcriptional regulator, BadM/Rrf2 family</fullName>
    </submittedName>
</protein>
<evidence type="ECO:0000313" key="2">
    <source>
        <dbReference type="Proteomes" id="UP000187261"/>
    </source>
</evidence>